<dbReference type="EMBL" id="SCHB01000001">
    <property type="protein sequence ID" value="TBW73700.1"/>
    <property type="molecule type" value="Genomic_DNA"/>
</dbReference>
<protein>
    <submittedName>
        <fullName evidence="1">Capsular biosynthesis protein</fullName>
    </submittedName>
</protein>
<organism evidence="1 2">
    <name type="scientific">Staphylococcus lugdunensis</name>
    <dbReference type="NCBI Taxonomy" id="28035"/>
    <lineage>
        <taxon>Bacteria</taxon>
        <taxon>Bacillati</taxon>
        <taxon>Bacillota</taxon>
        <taxon>Bacilli</taxon>
        <taxon>Bacillales</taxon>
        <taxon>Staphylococcaceae</taxon>
        <taxon>Staphylococcus</taxon>
    </lineage>
</organism>
<dbReference type="Gene3D" id="3.40.50.2000">
    <property type="entry name" value="Glycogen Phosphorylase B"/>
    <property type="match status" value="1"/>
</dbReference>
<evidence type="ECO:0000313" key="2">
    <source>
        <dbReference type="Proteomes" id="UP000293637"/>
    </source>
</evidence>
<dbReference type="SUPFAM" id="SSF53756">
    <property type="entry name" value="UDP-Glycosyltransferase/glycogen phosphorylase"/>
    <property type="match status" value="1"/>
</dbReference>
<dbReference type="GeneID" id="58091052"/>
<dbReference type="Proteomes" id="UP000293637">
    <property type="component" value="Unassembled WGS sequence"/>
</dbReference>
<proteinExistence type="predicted"/>
<dbReference type="AlphaFoldDB" id="A0A4Q9WEY5"/>
<gene>
    <name evidence="1" type="ORF">EQ812_02525</name>
</gene>
<evidence type="ECO:0000313" key="1">
    <source>
        <dbReference type="EMBL" id="TBW73700.1"/>
    </source>
</evidence>
<dbReference type="RefSeq" id="WP_002492458.1">
    <property type="nucleotide sequence ID" value="NZ_CAXOPE010000001.1"/>
</dbReference>
<reference evidence="1 2" key="1">
    <citation type="journal article" date="2019" name="Sci. Transl. Med.">
        <title>Quorum sensing between bacterial species on the skin protects against epidermal injury in atopic dermatitis.</title>
        <authorList>
            <person name="Williams M.R."/>
        </authorList>
    </citation>
    <scope>NUCLEOTIDE SEQUENCE [LARGE SCALE GENOMIC DNA]</scope>
    <source>
        <strain evidence="1 2">E7</strain>
    </source>
</reference>
<name>A0A4Q9WEY5_STALU</name>
<accession>A0A4Q9WEY5</accession>
<sequence>MKIAILGATNIKHMSLISHYLDHIDLKNNQVDILYTDKYGIDEKFEGLTNYYKYTVNIDSNWSLARKALKYYSFKSYAIDIIKHNNYDFLIVWGSYTGHLFKKFLTKYYKGRYILNIRDYFYEKNRVVFARMTQLVNFSYMSTISSDGFLKFLPKSKKYQVVYSYNSKIINQAKSEKNIVLQKPLKISFIGNVRFLDINKKILKELKNDSRFLIQYFGTGAENLEEFAKEFKIENVKFYGGFDIKETSKFLNQTDIINNLYGNKNIALDTALSIRMYYSLFLNKPIITSKDTYTASQAEEFGLGIQVDSDDLSGLGNKIIDYYHCVDNAQINKKRRKYIKYVLKQNENFYQKLDEVLNE</sequence>
<comment type="caution">
    <text evidence="1">The sequence shown here is derived from an EMBL/GenBank/DDBJ whole genome shotgun (WGS) entry which is preliminary data.</text>
</comment>